<reference evidence="3" key="2">
    <citation type="submission" date="2020-11" db="EMBL/GenBank/DDBJ databases">
        <authorList>
            <person name="Cecchin M."/>
            <person name="Marcolungo L."/>
            <person name="Rossato M."/>
            <person name="Girolomoni L."/>
            <person name="Cosentino E."/>
            <person name="Cuine S."/>
            <person name="Li-Beisson Y."/>
            <person name="Delledonne M."/>
            <person name="Ballottari M."/>
        </authorList>
    </citation>
    <scope>NUCLEOTIDE SEQUENCE</scope>
    <source>
        <strain evidence="3">211/11P</strain>
        <tissue evidence="3">Whole cell</tissue>
    </source>
</reference>
<protein>
    <recommendedName>
        <fullName evidence="2">DUF7811 domain-containing protein</fullName>
    </recommendedName>
</protein>
<feature type="domain" description="DUF7811" evidence="2">
    <location>
        <begin position="100"/>
        <end position="222"/>
    </location>
</feature>
<dbReference type="PANTHER" id="PTHR36739">
    <property type="entry name" value="D-TAGATOSE-1,6-BISPHOSPHATE ALDOLASE SUBUNIT"/>
    <property type="match status" value="1"/>
</dbReference>
<dbReference type="InterPro" id="IPR056713">
    <property type="entry name" value="DUF7811"/>
</dbReference>
<dbReference type="OrthoDB" id="2018054at2759"/>
<dbReference type="Proteomes" id="UP001055712">
    <property type="component" value="Unassembled WGS sequence"/>
</dbReference>
<feature type="region of interest" description="Disordered" evidence="1">
    <location>
        <begin position="92"/>
        <end position="112"/>
    </location>
</feature>
<evidence type="ECO:0000313" key="4">
    <source>
        <dbReference type="Proteomes" id="UP001055712"/>
    </source>
</evidence>
<gene>
    <name evidence="3" type="ORF">D9Q98_000226</name>
</gene>
<dbReference type="PANTHER" id="PTHR36739:SF1">
    <property type="entry name" value="D-TAGATOSE-1,6-BISPHOSPHATE ALDOLASE SUBUNIT"/>
    <property type="match status" value="1"/>
</dbReference>
<sequence length="222" mass="24151">MVAAIAHSAAPCRLGRPARAAGGCRRLGVAHARRGSQRRWWQEPWGEDGGTEGWGPDGPLPPSSSGGALPSAEQVITFFCCDGSMVQLGARPSPLQQAERRSARRHSAADSMPLPEEQGLCIGSVFTIRATNGHDVKRKLDLRGFCFSTERLFERVEDTVLARGGEVFEAERLLKSGVHEALVMTVAIPLLWGVPPEYEHLKAGIKTGGGIIDNISRHWYIY</sequence>
<dbReference type="Pfam" id="PF25103">
    <property type="entry name" value="DUF7811"/>
    <property type="match status" value="1"/>
</dbReference>
<reference evidence="3" key="1">
    <citation type="journal article" date="2019" name="Plant J.">
        <title>Chlorella vulgaris genome assembly and annotation reveals the molecular basis for metabolic acclimation to high light conditions.</title>
        <authorList>
            <person name="Cecchin M."/>
            <person name="Marcolungo L."/>
            <person name="Rossato M."/>
            <person name="Girolomoni L."/>
            <person name="Cosentino E."/>
            <person name="Cuine S."/>
            <person name="Li-Beisson Y."/>
            <person name="Delledonne M."/>
            <person name="Ballottari M."/>
        </authorList>
    </citation>
    <scope>NUCLEOTIDE SEQUENCE</scope>
    <source>
        <strain evidence="3">211/11P</strain>
    </source>
</reference>
<evidence type="ECO:0000259" key="2">
    <source>
        <dbReference type="Pfam" id="PF25103"/>
    </source>
</evidence>
<accession>A0A9D4TXS8</accession>
<proteinExistence type="predicted"/>
<evidence type="ECO:0000313" key="3">
    <source>
        <dbReference type="EMBL" id="KAI3437779.1"/>
    </source>
</evidence>
<dbReference type="AlphaFoldDB" id="A0A9D4TXS8"/>
<comment type="caution">
    <text evidence="3">The sequence shown here is derived from an EMBL/GenBank/DDBJ whole genome shotgun (WGS) entry which is preliminary data.</text>
</comment>
<name>A0A9D4TXS8_CHLVU</name>
<dbReference type="EMBL" id="SIDB01000001">
    <property type="protein sequence ID" value="KAI3437779.1"/>
    <property type="molecule type" value="Genomic_DNA"/>
</dbReference>
<evidence type="ECO:0000256" key="1">
    <source>
        <dbReference type="SAM" id="MobiDB-lite"/>
    </source>
</evidence>
<organism evidence="3 4">
    <name type="scientific">Chlorella vulgaris</name>
    <name type="common">Green alga</name>
    <dbReference type="NCBI Taxonomy" id="3077"/>
    <lineage>
        <taxon>Eukaryota</taxon>
        <taxon>Viridiplantae</taxon>
        <taxon>Chlorophyta</taxon>
        <taxon>core chlorophytes</taxon>
        <taxon>Trebouxiophyceae</taxon>
        <taxon>Chlorellales</taxon>
        <taxon>Chlorellaceae</taxon>
        <taxon>Chlorella clade</taxon>
        <taxon>Chlorella</taxon>
    </lineage>
</organism>
<keyword evidence="4" id="KW-1185">Reference proteome</keyword>
<feature type="region of interest" description="Disordered" evidence="1">
    <location>
        <begin position="36"/>
        <end position="67"/>
    </location>
</feature>